<dbReference type="Pfam" id="PF00550">
    <property type="entry name" value="PP-binding"/>
    <property type="match status" value="2"/>
</dbReference>
<sequence length="2950" mass="324610">MSSFHTESVEDRLLSATATVLNLPRNSIELFDSFSDLGGDRPTAVALRKRCMSLGLGLRTSDILRCQTLAELQTCITPLVQTAPVSKDKDSEGESSTSPSDVFSSSPRRNSACSTSSCDSSNSSDAAPIKSPHSEIEQFIQSTPQIRSAAVIRPKAGFLEGKLVAFLTLASGRISQTSLSSIRLIPQSQMHFAGSQVAAVRLALETSEGSHSVPNSWIVLDQMPSNGEGSVDRRRLQTWIQNINEDMYHQISSLESHELFQEPLTEMERVMQKKVADVLRIPQRQVGMNFSFGQLGGDDISAMMLVAACRTESITVRPEDVHQCPTLGQLASLAYRKNHRTDTWNEESTEGFKLSPIQQLYFDTGIGGRIEQRMGSDGGYRFNQSILLRVKNNSTLEDIHAAIATVVGHHSMLRARFRPGVDGWTQRIIPKVDGSYGFRYHSVSTTEEVMGIIAQSQSSINIETGPVFSVDHFRTHDGQQLVYLLAHHLVVDMMSWRIIIHDLDELLREGTLFSERSMPFQRWNELQEEYISSNPDQLVMPYDLPSGQYGYWGLEDSHNTYAEISVASFTLTPELTAILHTACNQVFKTDMSDIYMAALLLSFSQTFHDRRAPVVWNQEHGREPWSQDIDITETVGWFTSLCPVSMPVDMADDFLHILRKMKDTRRSIPRRGWNYFASRYFGPEAATRSTEGWPFEIMFTYAGSVQQLEREKGVLEQLTIPGRLWSTDAADIGSSVSRIALFEVSAMVDQGSASVQIVYNKNSNHQDKIADWIQMYEHLLYEAIGRLRYRGQELTLSDVPMLDTTYEGLAKLNTDRLVALGLSSARDIEDVLPVTALQQEILISQTQDLETCHNNAIYELSSPNGVLADQAQICTIWQQIVAKYPALRTVFIDSISENGLFDQVILRKCSPDMLFVDAEAGTDPVAVLNALPPMSPTPSNPRHRVSVCKSHASTFLRLDISHALCDALSLQNIVWDLKRMYNSSKLSMKMLDPSHAACVQYISSARQENSLNFWIGRLQETRPCLFPRLMTVNNNTMQHTNFHIELPVTQIDEFCRSQGISRSTVMRMAWGLVLRAFTGSSQVCFGYRSSGRDTGNAPEGLILSVGAFENTTACTVGLENHKSVATVLKSVEDDSAACSRHQNVPMSEIQHVLGLKGDKLFNTCLSYQEEPHELKSRFSSTRPPMRLSCIQAFNTPDFDVTFSLTLVNGQLVTGVSHRLMTPSQAQNLTNTFGRAVVAILGSPEGALSSIDLFTDRDYAQLLIRDWGAENTTEPLPGCVHALISQQARLRPDAQAICAWDGELSYRQVGRLVSRLATYLTQWGVRPGVSVPVILDKNKWAVISILAVLKAGGCFVPIDAEDRANVETFVRQLSPKVVIATDMLWKNLEAIVDGVVVVDDTLFEVDFSLEAPLPMAAPNDAACILLSPGSSRGREAKGIIFHHAALSSAFVTQGRALNLNQESRTMQLSSFNVDTALIELLSTLVHGGCVCIPSSVERTSDIVGAARRMEVNWSYMTPVLARKISPAAIPSLRTICFRTRRLDEDTCAPWVAKTKVLLAYGAPDICPLGVSVLEVKKAADLTRVAPPFLGRFWIVNPEDHRRLMPIGAIGELIIESPTLAHRFVPGQPLAHLPQDSDVSLEDGKPRTRYFKTGHRVRYMEDGLLDFVSSGRDDVEINGQVIPVAEVEQKLRRCLGQGVDLAVESIISRDAQPSLAAFVELGEKLFEGSEDLTRITITTKERTYIAKKLIESSLGTSLPSHMMPTIFVPVRHLPVTPSLKVNRRKLQKMVGWLSQEQLQALSSVTSPDEVRVVGIKPLPLTQVEERMRSIWANLLGVEASGIRGNQSFPMLGGQSFLAGQLVVACRKQGLIIALPDVLRGATLTELCQGVTLSSDYALETAEPERNAAPSLGSSSEILFEEQFINDVIAPKLNVERDAINDVAEASATQLKFLETGLLKGSSSLTYFTFSFTGAVQTKKLEAVCICLAKIHPILRTAFVSHERRVYQVAFKSFVPEFKRIEVPTWRVSAMTEKLIKRDQTGSFNLEVPMTKFFFVDAGKQSNLVLRLSGAQYDDASISLLLQHLKSIYIAPSCPPRRATYFDFVRSAQLAHATGAQDHWSSMLDGAKMTQVVAHSRPPPMSTNVKTITQKVSVMSLANLGISFDTIVKSAWAMVLANLSGSGDVLFGEIVEGRHLRLSDGSDVSGTLGPVSNAIPVRVRFAETLSSPLELLKYVHGQRVMSIPFENMGWLEIVEKCTKLPYWTRFSTVVEHRHQDAAKEAAVFNLGTIKCKFSVQEPISRDVYDLHVISTQEDANSGDISITFCENRIPSLFANETLKSLCSSIELLTSVSMLHPLIPSSIDYCAVPPQIPLPQLDMETKPTNAGSSMSEDHRKAVQLSISKIWTKVLDPRSLGVPETQLPNAAFYDLWGSMMPASQLAESLTQELPKSGLPGTHNLSISMEEIMAHPTMAEQFELVARKMRDAKRRTIADVLSPKSHPAWSRGLKRLSTTVIREKASHQSGLSSTSASSSSSVDAYRGPAAQPLPPMDSIAEGAVSGVGSTRTRRPASAVELEGPRRPRLSLAVQHDGSSMESMTTGSSRTDEEGDENREVAENENEDGDVVSPLSVSTAPTPVRESRIRRKAGSVLSRISLVSPSLSLILSPYHVGLLNKGPGAGPAFLKTSGLDSTLRSLGLPVHEVQVEPVDDHEGEIGRSFEVIRRTANLVAQERRRGSFPIILAGNCSSAVGVAAGLHASRASGDGGLGCVWFDAHDDFNTPDTVMSGYFDSMPIAMLAGQCWKGLLRTVPGHEAMDLERLVHVGMRDVNDLERARVEEAGFDVVWGSTERKVDFGAELGVVLRRKKLGATMVHFDVDSLDTSIGHANRFAAPGGLLREDIIGCFEGIPEKTEPMSLTVASFDPSYEGAENLAAVAVEAIKVFLQSLVKSGVLAKP</sequence>
<dbReference type="OrthoDB" id="416786at2759"/>
<dbReference type="InterPro" id="IPR042099">
    <property type="entry name" value="ANL_N_sf"/>
</dbReference>
<dbReference type="CDD" id="cd19534">
    <property type="entry name" value="E_NRPS"/>
    <property type="match status" value="1"/>
</dbReference>
<keyword evidence="9" id="KW-1185">Reference proteome</keyword>
<dbReference type="CDD" id="cd09999">
    <property type="entry name" value="Arginase-like_1"/>
    <property type="match status" value="1"/>
</dbReference>
<dbReference type="GO" id="GO:0046872">
    <property type="term" value="F:metal ion binding"/>
    <property type="evidence" value="ECO:0007669"/>
    <property type="project" value="InterPro"/>
</dbReference>
<dbReference type="InterPro" id="IPR009081">
    <property type="entry name" value="PP-bd_ACP"/>
</dbReference>
<organism evidence="8 9">
    <name type="scientific">Colletotrichum abscissum</name>
    <dbReference type="NCBI Taxonomy" id="1671311"/>
    <lineage>
        <taxon>Eukaryota</taxon>
        <taxon>Fungi</taxon>
        <taxon>Dikarya</taxon>
        <taxon>Ascomycota</taxon>
        <taxon>Pezizomycotina</taxon>
        <taxon>Sordariomycetes</taxon>
        <taxon>Hypocreomycetidae</taxon>
        <taxon>Glomerellales</taxon>
        <taxon>Glomerellaceae</taxon>
        <taxon>Colletotrichum</taxon>
        <taxon>Colletotrichum acutatum species complex</taxon>
    </lineage>
</organism>
<evidence type="ECO:0000256" key="5">
    <source>
        <dbReference type="PROSITE-ProRule" id="PRU00742"/>
    </source>
</evidence>
<dbReference type="Gene3D" id="3.30.559.10">
    <property type="entry name" value="Chloramphenicol acetyltransferase-like domain"/>
    <property type="match status" value="3"/>
</dbReference>
<evidence type="ECO:0000313" key="8">
    <source>
        <dbReference type="EMBL" id="KAI3557416.1"/>
    </source>
</evidence>
<dbReference type="Gene3D" id="3.30.300.30">
    <property type="match status" value="2"/>
</dbReference>
<dbReference type="FunFam" id="3.30.300.30:FF:000015">
    <property type="entry name" value="Nonribosomal peptide synthase SidD"/>
    <property type="match status" value="1"/>
</dbReference>
<dbReference type="Pfam" id="PF00668">
    <property type="entry name" value="Condensation"/>
    <property type="match status" value="3"/>
</dbReference>
<dbReference type="PANTHER" id="PTHR45398">
    <property type="match status" value="1"/>
</dbReference>
<keyword evidence="3" id="KW-0436">Ligase</keyword>
<dbReference type="InterPro" id="IPR023696">
    <property type="entry name" value="Ureohydrolase_dom_sf"/>
</dbReference>
<feature type="compositionally biased region" description="Low complexity" evidence="6">
    <location>
        <begin position="2587"/>
        <end position="2598"/>
    </location>
</feature>
<feature type="compositionally biased region" description="Low complexity" evidence="6">
    <location>
        <begin position="95"/>
        <end position="126"/>
    </location>
</feature>
<dbReference type="SUPFAM" id="SSF47336">
    <property type="entry name" value="ACP-like"/>
    <property type="match status" value="3"/>
</dbReference>
<dbReference type="PRINTS" id="PR00116">
    <property type="entry name" value="ARGINASE"/>
</dbReference>
<accession>A0A9P9XPQ4</accession>
<evidence type="ECO:0000256" key="1">
    <source>
        <dbReference type="ARBA" id="ARBA00022450"/>
    </source>
</evidence>
<dbReference type="PANTHER" id="PTHR45398:SF1">
    <property type="entry name" value="ENZYME, PUTATIVE (JCVI)-RELATED"/>
    <property type="match status" value="1"/>
</dbReference>
<dbReference type="EMBL" id="SDAQ01000008">
    <property type="protein sequence ID" value="KAI3557416.1"/>
    <property type="molecule type" value="Genomic_DNA"/>
</dbReference>
<dbReference type="InterPro" id="IPR023213">
    <property type="entry name" value="CAT-like_dom_sf"/>
</dbReference>
<comment type="caution">
    <text evidence="8">The sequence shown here is derived from an EMBL/GenBank/DDBJ whole genome shotgun (WGS) entry which is preliminary data.</text>
</comment>
<evidence type="ECO:0000256" key="6">
    <source>
        <dbReference type="SAM" id="MobiDB-lite"/>
    </source>
</evidence>
<feature type="compositionally biased region" description="Acidic residues" evidence="6">
    <location>
        <begin position="2602"/>
        <end position="2619"/>
    </location>
</feature>
<evidence type="ECO:0000313" key="9">
    <source>
        <dbReference type="Proteomes" id="UP001056436"/>
    </source>
</evidence>
<evidence type="ECO:0000256" key="2">
    <source>
        <dbReference type="ARBA" id="ARBA00022553"/>
    </source>
</evidence>
<dbReference type="Gene3D" id="3.30.559.30">
    <property type="entry name" value="Nonribosomal peptide synthetase, condensation domain"/>
    <property type="match status" value="3"/>
</dbReference>
<dbReference type="Gene3D" id="3.40.50.12780">
    <property type="entry name" value="N-terminal domain of ligase-like"/>
    <property type="match status" value="1"/>
</dbReference>
<dbReference type="FunFam" id="3.30.559.30:FF:000002">
    <property type="entry name" value="Nonribosomal peptide synthase Pes1"/>
    <property type="match status" value="1"/>
</dbReference>
<name>A0A9P9XPQ4_9PEZI</name>
<reference evidence="8" key="1">
    <citation type="submission" date="2019-01" db="EMBL/GenBank/DDBJ databases">
        <title>Colletotrichum abscissum LGMF1257.</title>
        <authorList>
            <person name="Baroncelli R."/>
        </authorList>
    </citation>
    <scope>NUCLEOTIDE SEQUENCE</scope>
    <source>
        <strain evidence="8">Ca142</strain>
    </source>
</reference>
<dbReference type="InterPro" id="IPR045851">
    <property type="entry name" value="AMP-bd_C_sf"/>
</dbReference>
<dbReference type="InterPro" id="IPR001242">
    <property type="entry name" value="Condensation_dom"/>
</dbReference>
<dbReference type="Pfam" id="PF00491">
    <property type="entry name" value="Arginase"/>
    <property type="match status" value="1"/>
</dbReference>
<feature type="domain" description="Carrier" evidence="7">
    <location>
        <begin position="1816"/>
        <end position="1892"/>
    </location>
</feature>
<proteinExistence type="inferred from homology"/>
<dbReference type="SUPFAM" id="SSF52768">
    <property type="entry name" value="Arginase/deacetylase"/>
    <property type="match status" value="1"/>
</dbReference>
<feature type="domain" description="Carrier" evidence="7">
    <location>
        <begin position="262"/>
        <end position="338"/>
    </location>
</feature>
<protein>
    <submittedName>
        <fullName evidence="8">AMP-binding enzyme</fullName>
    </submittedName>
</protein>
<comment type="similarity">
    <text evidence="4">Belongs to the NRP synthetase family.</text>
</comment>
<gene>
    <name evidence="8" type="ORF">CABS02_02520</name>
</gene>
<dbReference type="InterPro" id="IPR006035">
    <property type="entry name" value="Ureohydrolase"/>
</dbReference>
<feature type="region of interest" description="Disordered" evidence="6">
    <location>
        <begin position="84"/>
        <end position="133"/>
    </location>
</feature>
<feature type="region of interest" description="Disordered" evidence="6">
    <location>
        <begin position="2514"/>
        <end position="2635"/>
    </location>
</feature>
<dbReference type="Pfam" id="PF00501">
    <property type="entry name" value="AMP-binding"/>
    <property type="match status" value="1"/>
</dbReference>
<feature type="compositionally biased region" description="Low complexity" evidence="6">
    <location>
        <begin position="2517"/>
        <end position="2531"/>
    </location>
</feature>
<dbReference type="Gene3D" id="3.40.800.10">
    <property type="entry name" value="Ureohydrolase domain"/>
    <property type="match status" value="1"/>
</dbReference>
<feature type="domain" description="Carrier" evidence="7">
    <location>
        <begin position="4"/>
        <end position="80"/>
    </location>
</feature>
<dbReference type="Gene3D" id="1.10.1200.10">
    <property type="entry name" value="ACP-like"/>
    <property type="match status" value="3"/>
</dbReference>
<keyword evidence="2" id="KW-0597">Phosphoprotein</keyword>
<evidence type="ECO:0000259" key="7">
    <source>
        <dbReference type="PROSITE" id="PS50075"/>
    </source>
</evidence>
<dbReference type="PROSITE" id="PS51409">
    <property type="entry name" value="ARGINASE_2"/>
    <property type="match status" value="1"/>
</dbReference>
<dbReference type="GO" id="GO:0016874">
    <property type="term" value="F:ligase activity"/>
    <property type="evidence" value="ECO:0007669"/>
    <property type="project" value="UniProtKB-KW"/>
</dbReference>
<keyword evidence="1" id="KW-0596">Phosphopantetheine</keyword>
<dbReference type="PROSITE" id="PS50075">
    <property type="entry name" value="CARRIER"/>
    <property type="match status" value="3"/>
</dbReference>
<dbReference type="SUPFAM" id="SSF56801">
    <property type="entry name" value="Acetyl-CoA synthetase-like"/>
    <property type="match status" value="2"/>
</dbReference>
<dbReference type="SUPFAM" id="SSF52777">
    <property type="entry name" value="CoA-dependent acyltransferases"/>
    <property type="match status" value="6"/>
</dbReference>
<dbReference type="InterPro" id="IPR000873">
    <property type="entry name" value="AMP-dep_synth/lig_dom"/>
</dbReference>
<dbReference type="FunFam" id="3.30.559.10:FF:000016">
    <property type="entry name" value="Nonribosomal peptide synthase Pes1"/>
    <property type="match status" value="1"/>
</dbReference>
<evidence type="ECO:0000256" key="4">
    <source>
        <dbReference type="ARBA" id="ARBA00029454"/>
    </source>
</evidence>
<dbReference type="Proteomes" id="UP001056436">
    <property type="component" value="Unassembled WGS sequence"/>
</dbReference>
<dbReference type="InterPro" id="IPR036736">
    <property type="entry name" value="ACP-like_sf"/>
</dbReference>
<evidence type="ECO:0000256" key="3">
    <source>
        <dbReference type="ARBA" id="ARBA00022598"/>
    </source>
</evidence>
<comment type="similarity">
    <text evidence="5">Belongs to the arginase family.</text>
</comment>